<dbReference type="PANTHER" id="PTHR30540">
    <property type="entry name" value="OSMOTIC STRESS POTASSIUM TRANSPORTER"/>
    <property type="match status" value="1"/>
</dbReference>
<sequence length="277" mass="29672">MTVPEKILPPVYSSERRAIAVGGTALLALTFQSLGIIYSDIGTSPLYVLNGIWPSSGPTPSKEDVIGGVSAIIWSLTLVPLIKYIFIVLQFGTREGEGGTFALYQGLFPPDLQNDDDDRALTCDSALVRAKSSRSSTEKLGPIKWPLLAWTLFGTALSIADGILTPAVSVTSAVGGIAIAKPSVIQSIIPISIGFLIALFGAQRFGVHRLGLTFSPLTLIWLLLLGGTGIYNISKYPGIFRAFDPSRLVLFFMRTKQYDYLAGILLAVTGCEAVFAK</sequence>
<name>A0A0C3PP12_9AGAM</name>
<feature type="domain" description="K+ potassium transporter integral membrane" evidence="2">
    <location>
        <begin position="29"/>
        <end position="276"/>
    </location>
</feature>
<dbReference type="AlphaFoldDB" id="A0A0C3PP12"/>
<dbReference type="STRING" id="1051891.A0A0C3PP12"/>
<feature type="transmembrane region" description="Helical" evidence="1">
    <location>
        <begin position="18"/>
        <end position="38"/>
    </location>
</feature>
<reference evidence="4" key="2">
    <citation type="submission" date="2015-01" db="EMBL/GenBank/DDBJ databases">
        <title>Evolutionary Origins and Diversification of the Mycorrhizal Mutualists.</title>
        <authorList>
            <consortium name="DOE Joint Genome Institute"/>
            <consortium name="Mycorrhizal Genomics Consortium"/>
            <person name="Kohler A."/>
            <person name="Kuo A."/>
            <person name="Nagy L.G."/>
            <person name="Floudas D."/>
            <person name="Copeland A."/>
            <person name="Barry K.W."/>
            <person name="Cichocki N."/>
            <person name="Veneault-Fourrey C."/>
            <person name="LaButti K."/>
            <person name="Lindquist E.A."/>
            <person name="Lipzen A."/>
            <person name="Lundell T."/>
            <person name="Morin E."/>
            <person name="Murat C."/>
            <person name="Riley R."/>
            <person name="Ohm R."/>
            <person name="Sun H."/>
            <person name="Tunlid A."/>
            <person name="Henrissat B."/>
            <person name="Grigoriev I.V."/>
            <person name="Hibbett D.S."/>
            <person name="Martin F."/>
        </authorList>
    </citation>
    <scope>NUCLEOTIDE SEQUENCE [LARGE SCALE GENOMIC DNA]</scope>
    <source>
        <strain evidence="4">MUT 4182</strain>
    </source>
</reference>
<evidence type="ECO:0000256" key="1">
    <source>
        <dbReference type="SAM" id="Phobius"/>
    </source>
</evidence>
<feature type="transmembrane region" description="Helical" evidence="1">
    <location>
        <begin position="65"/>
        <end position="86"/>
    </location>
</feature>
<dbReference type="InterPro" id="IPR003855">
    <property type="entry name" value="K+_transporter"/>
</dbReference>
<keyword evidence="1" id="KW-0472">Membrane</keyword>
<dbReference type="EMBL" id="KN823641">
    <property type="protein sequence ID" value="KIO16195.1"/>
    <property type="molecule type" value="Genomic_DNA"/>
</dbReference>
<reference evidence="3 4" key="1">
    <citation type="submission" date="2014-04" db="EMBL/GenBank/DDBJ databases">
        <authorList>
            <consortium name="DOE Joint Genome Institute"/>
            <person name="Kuo A."/>
            <person name="Girlanda M."/>
            <person name="Perotto S."/>
            <person name="Kohler A."/>
            <person name="Nagy L.G."/>
            <person name="Floudas D."/>
            <person name="Copeland A."/>
            <person name="Barry K.W."/>
            <person name="Cichocki N."/>
            <person name="Veneault-Fourrey C."/>
            <person name="LaButti K."/>
            <person name="Lindquist E.A."/>
            <person name="Lipzen A."/>
            <person name="Lundell T."/>
            <person name="Morin E."/>
            <person name="Murat C."/>
            <person name="Sun H."/>
            <person name="Tunlid A."/>
            <person name="Henrissat B."/>
            <person name="Grigoriev I.V."/>
            <person name="Hibbett D.S."/>
            <person name="Martin F."/>
            <person name="Nordberg H.P."/>
            <person name="Cantor M.N."/>
            <person name="Hua S.X."/>
        </authorList>
    </citation>
    <scope>NUCLEOTIDE SEQUENCE [LARGE SCALE GENOMIC DNA]</scope>
    <source>
        <strain evidence="3 4">MUT 4182</strain>
    </source>
</reference>
<dbReference type="PANTHER" id="PTHR30540:SF83">
    <property type="entry name" value="K+ POTASSIUM TRANSPORTER"/>
    <property type="match status" value="1"/>
</dbReference>
<feature type="transmembrane region" description="Helical" evidence="1">
    <location>
        <begin position="184"/>
        <end position="202"/>
    </location>
</feature>
<feature type="transmembrane region" description="Helical" evidence="1">
    <location>
        <begin position="145"/>
        <end position="164"/>
    </location>
</feature>
<feature type="transmembrane region" description="Helical" evidence="1">
    <location>
        <begin position="258"/>
        <end position="276"/>
    </location>
</feature>
<gene>
    <name evidence="3" type="ORF">M407DRAFT_233319</name>
</gene>
<organism evidence="3 4">
    <name type="scientific">Tulasnella calospora MUT 4182</name>
    <dbReference type="NCBI Taxonomy" id="1051891"/>
    <lineage>
        <taxon>Eukaryota</taxon>
        <taxon>Fungi</taxon>
        <taxon>Dikarya</taxon>
        <taxon>Basidiomycota</taxon>
        <taxon>Agaricomycotina</taxon>
        <taxon>Agaricomycetes</taxon>
        <taxon>Cantharellales</taxon>
        <taxon>Tulasnellaceae</taxon>
        <taxon>Tulasnella</taxon>
    </lineage>
</organism>
<feature type="transmembrane region" description="Helical" evidence="1">
    <location>
        <begin position="214"/>
        <end position="233"/>
    </location>
</feature>
<keyword evidence="4" id="KW-1185">Reference proteome</keyword>
<dbReference type="Proteomes" id="UP000054248">
    <property type="component" value="Unassembled WGS sequence"/>
</dbReference>
<accession>A0A0C3PP12</accession>
<evidence type="ECO:0000313" key="4">
    <source>
        <dbReference type="Proteomes" id="UP000054248"/>
    </source>
</evidence>
<evidence type="ECO:0000259" key="2">
    <source>
        <dbReference type="Pfam" id="PF02705"/>
    </source>
</evidence>
<dbReference type="InterPro" id="IPR053951">
    <property type="entry name" value="K_trans_N"/>
</dbReference>
<dbReference type="GO" id="GO:0015079">
    <property type="term" value="F:potassium ion transmembrane transporter activity"/>
    <property type="evidence" value="ECO:0007669"/>
    <property type="project" value="InterPro"/>
</dbReference>
<evidence type="ECO:0000313" key="3">
    <source>
        <dbReference type="EMBL" id="KIO16195.1"/>
    </source>
</evidence>
<dbReference type="HOGENOM" id="CLU_008142_5_1_1"/>
<proteinExistence type="predicted"/>
<keyword evidence="1" id="KW-0812">Transmembrane</keyword>
<dbReference type="GO" id="GO:0016020">
    <property type="term" value="C:membrane"/>
    <property type="evidence" value="ECO:0007669"/>
    <property type="project" value="InterPro"/>
</dbReference>
<protein>
    <recommendedName>
        <fullName evidence="2">K+ potassium transporter integral membrane domain-containing protein</fullName>
    </recommendedName>
</protein>
<dbReference type="Pfam" id="PF02705">
    <property type="entry name" value="K_trans"/>
    <property type="match status" value="1"/>
</dbReference>
<dbReference type="OrthoDB" id="504708at2759"/>
<keyword evidence="1" id="KW-1133">Transmembrane helix</keyword>